<dbReference type="HOGENOM" id="CLU_478451_0_0_1"/>
<accession>T1JI49</accession>
<dbReference type="EMBL" id="JH431820">
    <property type="status" value="NOT_ANNOTATED_CDS"/>
    <property type="molecule type" value="Genomic_DNA"/>
</dbReference>
<feature type="compositionally biased region" description="Basic and acidic residues" evidence="1">
    <location>
        <begin position="536"/>
        <end position="570"/>
    </location>
</feature>
<dbReference type="Proteomes" id="UP000014500">
    <property type="component" value="Unassembled WGS sequence"/>
</dbReference>
<sequence length="570" mass="64988">MKKAAHFRPPRTVDAGPGKQKSGAGIFIDICIISREISVPGKSQAAKDANNFNSQPQNSMEEDKNVLNDNLDYSEFLMPFNYISKFSHSESESKDEIGNSTQSEQIDTSVEDDPSDEETVFVKKNGQLMENREAIWSDLAFMELWWKVSKFKCTMSSMEIDDFILQPHNSTENDENITNTGSQNLMAPDLSGNEYLNASIPKFEFTPFIYEDFDFLNLEPLKSQADTDTHQPSLAEYFEHPSFYQAHEYGELGQDNSLILEGISPSNSPTESTDSEDSGTVVLFDYNAANLKSNADATGKPVENLRKIAIAVRRLPKKEILPINFAINYSLLSLNKTDLNFQLQNSTEVDETHQSIETQQLSWTPEWFDNEYLKTLEPVFTLDNFSQDCDVVQPLQSQTDIQPDQLFNLTLVGYTQQPEQPLKEYSEQLFYYLPLENAEATTGLETIEFKECVLTDQLMENAETDATNQSLVPLDYFSTKLAPETVSTVKPIKGQRKKAIAVRRNPKKQSCLVGAHQSENKQLFLRKSSVIKPHQTRNDNENVPKEERLEKERIKKRKMLSEIEKRKRHC</sequence>
<keyword evidence="3" id="KW-1185">Reference proteome</keyword>
<evidence type="ECO:0000256" key="1">
    <source>
        <dbReference type="SAM" id="MobiDB-lite"/>
    </source>
</evidence>
<evidence type="ECO:0000313" key="2">
    <source>
        <dbReference type="EnsemblMetazoa" id="SMAR013530-PA"/>
    </source>
</evidence>
<protein>
    <submittedName>
        <fullName evidence="2">Uncharacterized protein</fullName>
    </submittedName>
</protein>
<dbReference type="EnsemblMetazoa" id="SMAR013530-RA">
    <property type="protein sequence ID" value="SMAR013530-PA"/>
    <property type="gene ID" value="SMAR013530"/>
</dbReference>
<organism evidence="2 3">
    <name type="scientific">Strigamia maritima</name>
    <name type="common">European centipede</name>
    <name type="synonym">Geophilus maritimus</name>
    <dbReference type="NCBI Taxonomy" id="126957"/>
    <lineage>
        <taxon>Eukaryota</taxon>
        <taxon>Metazoa</taxon>
        <taxon>Ecdysozoa</taxon>
        <taxon>Arthropoda</taxon>
        <taxon>Myriapoda</taxon>
        <taxon>Chilopoda</taxon>
        <taxon>Pleurostigmophora</taxon>
        <taxon>Geophilomorpha</taxon>
        <taxon>Linotaeniidae</taxon>
        <taxon>Strigamia</taxon>
    </lineage>
</organism>
<evidence type="ECO:0000313" key="3">
    <source>
        <dbReference type="Proteomes" id="UP000014500"/>
    </source>
</evidence>
<proteinExistence type="predicted"/>
<feature type="region of interest" description="Disordered" evidence="1">
    <location>
        <begin position="1"/>
        <end position="20"/>
    </location>
</feature>
<feature type="region of interest" description="Disordered" evidence="1">
    <location>
        <begin position="91"/>
        <end position="117"/>
    </location>
</feature>
<reference evidence="3" key="1">
    <citation type="submission" date="2011-05" db="EMBL/GenBank/DDBJ databases">
        <authorList>
            <person name="Richards S.R."/>
            <person name="Qu J."/>
            <person name="Jiang H."/>
            <person name="Jhangiani S.N."/>
            <person name="Agravi P."/>
            <person name="Goodspeed R."/>
            <person name="Gross S."/>
            <person name="Mandapat C."/>
            <person name="Jackson L."/>
            <person name="Mathew T."/>
            <person name="Pu L."/>
            <person name="Thornton R."/>
            <person name="Saada N."/>
            <person name="Wilczek-Boney K.B."/>
            <person name="Lee S."/>
            <person name="Kovar C."/>
            <person name="Wu Y."/>
            <person name="Scherer S.E."/>
            <person name="Worley K.C."/>
            <person name="Muzny D.M."/>
            <person name="Gibbs R."/>
        </authorList>
    </citation>
    <scope>NUCLEOTIDE SEQUENCE</scope>
    <source>
        <strain evidence="3">Brora</strain>
    </source>
</reference>
<name>T1JI49_STRMM</name>
<feature type="region of interest" description="Disordered" evidence="1">
    <location>
        <begin position="529"/>
        <end position="570"/>
    </location>
</feature>
<feature type="compositionally biased region" description="Polar residues" evidence="1">
    <location>
        <begin position="98"/>
        <end position="108"/>
    </location>
</feature>
<reference evidence="2" key="2">
    <citation type="submission" date="2015-02" db="UniProtKB">
        <authorList>
            <consortium name="EnsemblMetazoa"/>
        </authorList>
    </citation>
    <scope>IDENTIFICATION</scope>
</reference>
<dbReference type="AlphaFoldDB" id="T1JI49"/>